<sequence length="481" mass="54029">MAPRAKIGRPSTIQAQIESFVERLRAEPERVGALWAIEWLSLANRAITTRTVYISHYRNAVKTALGKDHPALAVIRAMDRVSSDPLRTYEPRAYGGRKKTRADRIERFAEAVSEAIDEAAPKKPGKANTRAKAALENTVRSLWDAEMAEMIATLKETTILTTTSAYRNALREKGVDDEALLALVTPPVDMQKSVTTAYRDRVIEQHHDLVAIPQWDAIRSRAEDLLPKAPGTWASLDLDAKKVAETIDRYRAVQIGLALGFLTGRRPFEVFCQGEIEPLSLDASAGSVTSTKVGRGFDNWHVLFSGQAKTRGRDGTAFDKQFAIPVLTKARDVIFGWKALRYSEPGQVWQKMSHAEFKADLLIKQNPQCLWPNLRDEIFEDLWPKPQPDDTKHISDAKILKSNNIRSFYAEVADNFFRPKSKTKSAYFADILGHTEKDIETASSYMRYYLPDQKTTGPTRRVKRQLSAKIEAAADQRAASN</sequence>
<evidence type="ECO:0000313" key="4">
    <source>
        <dbReference type="Proteomes" id="UP000704176"/>
    </source>
</evidence>
<dbReference type="EMBL" id="JAIRBM010000024">
    <property type="protein sequence ID" value="MBZ6078895.1"/>
    <property type="molecule type" value="Genomic_DNA"/>
</dbReference>
<dbReference type="Gene3D" id="1.10.443.30">
    <property type="entry name" value="Telomere resolvase"/>
    <property type="match status" value="1"/>
</dbReference>
<dbReference type="InterPro" id="IPR038280">
    <property type="entry name" value="ResT/TelK_cat_sf"/>
</dbReference>
<organism evidence="3 4">
    <name type="scientific">Microvirga puerhi</name>
    <dbReference type="NCBI Taxonomy" id="2876078"/>
    <lineage>
        <taxon>Bacteria</taxon>
        <taxon>Pseudomonadati</taxon>
        <taxon>Pseudomonadota</taxon>
        <taxon>Alphaproteobacteria</taxon>
        <taxon>Hyphomicrobiales</taxon>
        <taxon>Methylobacteriaceae</taxon>
        <taxon>Microvirga</taxon>
    </lineage>
</organism>
<evidence type="ECO:0000313" key="3">
    <source>
        <dbReference type="EMBL" id="MBZ6078895.1"/>
    </source>
</evidence>
<dbReference type="RefSeq" id="WP_224315648.1">
    <property type="nucleotide sequence ID" value="NZ_JAIRBM010000024.1"/>
</dbReference>
<keyword evidence="4" id="KW-1185">Reference proteome</keyword>
<evidence type="ECO:0000259" key="2">
    <source>
        <dbReference type="Pfam" id="PF16684"/>
    </source>
</evidence>
<protein>
    <submittedName>
        <fullName evidence="3">Telomere resolvase</fullName>
    </submittedName>
</protein>
<reference evidence="3 4" key="1">
    <citation type="submission" date="2021-09" db="EMBL/GenBank/DDBJ databases">
        <title>The complete genome sequence of a new microorganism.</title>
        <authorList>
            <person name="Zi Z."/>
        </authorList>
    </citation>
    <scope>NUCLEOTIDE SEQUENCE [LARGE SCALE GENOMIC DNA]</scope>
    <source>
        <strain evidence="3 4">WGZ8</strain>
    </source>
</reference>
<name>A0ABS7VUU7_9HYPH</name>
<dbReference type="Gene3D" id="6.10.140.1780">
    <property type="match status" value="2"/>
</dbReference>
<evidence type="ECO:0000256" key="1">
    <source>
        <dbReference type="SAM" id="MobiDB-lite"/>
    </source>
</evidence>
<accession>A0ABS7VUU7</accession>
<dbReference type="InterPro" id="IPR032047">
    <property type="entry name" value="ResT/TelK_cat"/>
</dbReference>
<proteinExistence type="predicted"/>
<dbReference type="Pfam" id="PF16684">
    <property type="entry name" value="ResT-TelK_cat"/>
    <property type="match status" value="1"/>
</dbReference>
<dbReference type="Proteomes" id="UP000704176">
    <property type="component" value="Unassembled WGS sequence"/>
</dbReference>
<gene>
    <name evidence="3" type="ORF">K9B37_21800</name>
</gene>
<feature type="domain" description="Telomere resolvase ResT/TelK catalytic" evidence="2">
    <location>
        <begin position="240"/>
        <end position="448"/>
    </location>
</feature>
<comment type="caution">
    <text evidence="3">The sequence shown here is derived from an EMBL/GenBank/DDBJ whole genome shotgun (WGS) entry which is preliminary data.</text>
</comment>
<feature type="region of interest" description="Disordered" evidence="1">
    <location>
        <begin position="455"/>
        <end position="481"/>
    </location>
</feature>